<evidence type="ECO:0000313" key="3">
    <source>
        <dbReference type="Proteomes" id="UP000604825"/>
    </source>
</evidence>
<dbReference type="EMBL" id="CAJGYO010000006">
    <property type="protein sequence ID" value="CAD6235024.1"/>
    <property type="molecule type" value="Genomic_DNA"/>
</dbReference>
<reference evidence="2" key="1">
    <citation type="submission" date="2020-10" db="EMBL/GenBank/DDBJ databases">
        <authorList>
            <person name="Han B."/>
            <person name="Lu T."/>
            <person name="Zhao Q."/>
            <person name="Huang X."/>
            <person name="Zhao Y."/>
        </authorList>
    </citation>
    <scope>NUCLEOTIDE SEQUENCE</scope>
</reference>
<sequence length="151" mass="16019">MERRRLGGGREGGAVPWRDYGSGVKATATATGRRRGEKEKYEAGGKASSGRRSKSQLCSAAGTVRTEKEGKSSLVAGQGTSGFIVSRLSCLPPPAFMVVMLLLAFFCKDAELYVGVVVAGRPDLAQSSLGSGSRRWRAQILELEKLGRGPD</sequence>
<keyword evidence="3" id="KW-1185">Reference proteome</keyword>
<gene>
    <name evidence="2" type="ORF">NCGR_LOCUS23396</name>
</gene>
<name>A0A811P379_9POAL</name>
<comment type="caution">
    <text evidence="2">The sequence shown here is derived from an EMBL/GenBank/DDBJ whole genome shotgun (WGS) entry which is preliminary data.</text>
</comment>
<evidence type="ECO:0000256" key="1">
    <source>
        <dbReference type="SAM" id="MobiDB-lite"/>
    </source>
</evidence>
<protein>
    <submittedName>
        <fullName evidence="2">Uncharacterized protein</fullName>
    </submittedName>
</protein>
<evidence type="ECO:0000313" key="2">
    <source>
        <dbReference type="EMBL" id="CAD6235024.1"/>
    </source>
</evidence>
<organism evidence="2 3">
    <name type="scientific">Miscanthus lutarioriparius</name>
    <dbReference type="NCBI Taxonomy" id="422564"/>
    <lineage>
        <taxon>Eukaryota</taxon>
        <taxon>Viridiplantae</taxon>
        <taxon>Streptophyta</taxon>
        <taxon>Embryophyta</taxon>
        <taxon>Tracheophyta</taxon>
        <taxon>Spermatophyta</taxon>
        <taxon>Magnoliopsida</taxon>
        <taxon>Liliopsida</taxon>
        <taxon>Poales</taxon>
        <taxon>Poaceae</taxon>
        <taxon>PACMAD clade</taxon>
        <taxon>Panicoideae</taxon>
        <taxon>Andropogonodae</taxon>
        <taxon>Andropogoneae</taxon>
        <taxon>Saccharinae</taxon>
        <taxon>Miscanthus</taxon>
    </lineage>
</organism>
<dbReference type="AlphaFoldDB" id="A0A811P379"/>
<accession>A0A811P379</accession>
<feature type="compositionally biased region" description="Basic and acidic residues" evidence="1">
    <location>
        <begin position="34"/>
        <end position="43"/>
    </location>
</feature>
<feature type="region of interest" description="Disordered" evidence="1">
    <location>
        <begin position="1"/>
        <end position="57"/>
    </location>
</feature>
<dbReference type="Proteomes" id="UP000604825">
    <property type="component" value="Unassembled WGS sequence"/>
</dbReference>
<proteinExistence type="predicted"/>